<dbReference type="EMBL" id="QJKJ01002680">
    <property type="protein sequence ID" value="RDY01792.1"/>
    <property type="molecule type" value="Genomic_DNA"/>
</dbReference>
<name>A0A371HGE1_MUCPR</name>
<proteinExistence type="predicted"/>
<organism evidence="2 3">
    <name type="scientific">Mucuna pruriens</name>
    <name type="common">Velvet bean</name>
    <name type="synonym">Dolichos pruriens</name>
    <dbReference type="NCBI Taxonomy" id="157652"/>
    <lineage>
        <taxon>Eukaryota</taxon>
        <taxon>Viridiplantae</taxon>
        <taxon>Streptophyta</taxon>
        <taxon>Embryophyta</taxon>
        <taxon>Tracheophyta</taxon>
        <taxon>Spermatophyta</taxon>
        <taxon>Magnoliopsida</taxon>
        <taxon>eudicotyledons</taxon>
        <taxon>Gunneridae</taxon>
        <taxon>Pentapetalae</taxon>
        <taxon>rosids</taxon>
        <taxon>fabids</taxon>
        <taxon>Fabales</taxon>
        <taxon>Fabaceae</taxon>
        <taxon>Papilionoideae</taxon>
        <taxon>50 kb inversion clade</taxon>
        <taxon>NPAAA clade</taxon>
        <taxon>indigoferoid/millettioid clade</taxon>
        <taxon>Phaseoleae</taxon>
        <taxon>Mucuna</taxon>
    </lineage>
</organism>
<evidence type="ECO:0000256" key="1">
    <source>
        <dbReference type="SAM" id="MobiDB-lite"/>
    </source>
</evidence>
<accession>A0A371HGE1</accession>
<dbReference type="AlphaFoldDB" id="A0A371HGE1"/>
<comment type="caution">
    <text evidence="2">The sequence shown here is derived from an EMBL/GenBank/DDBJ whole genome shotgun (WGS) entry which is preliminary data.</text>
</comment>
<feature type="non-terminal residue" evidence="2">
    <location>
        <position position="214"/>
    </location>
</feature>
<feature type="region of interest" description="Disordered" evidence="1">
    <location>
        <begin position="31"/>
        <end position="50"/>
    </location>
</feature>
<reference evidence="2" key="1">
    <citation type="submission" date="2018-05" db="EMBL/GenBank/DDBJ databases">
        <title>Draft genome of Mucuna pruriens seed.</title>
        <authorList>
            <person name="Nnadi N.E."/>
            <person name="Vos R."/>
            <person name="Hasami M.H."/>
            <person name="Devisetty U.K."/>
            <person name="Aguiy J.C."/>
        </authorList>
    </citation>
    <scope>NUCLEOTIDE SEQUENCE [LARGE SCALE GENOMIC DNA]</scope>
    <source>
        <strain evidence="2">JCA_2017</strain>
    </source>
</reference>
<keyword evidence="3" id="KW-1185">Reference proteome</keyword>
<evidence type="ECO:0000313" key="3">
    <source>
        <dbReference type="Proteomes" id="UP000257109"/>
    </source>
</evidence>
<dbReference type="Proteomes" id="UP000257109">
    <property type="component" value="Unassembled WGS sequence"/>
</dbReference>
<evidence type="ECO:0000313" key="2">
    <source>
        <dbReference type="EMBL" id="RDY01792.1"/>
    </source>
</evidence>
<sequence>MEMINITNLQGKIYLFVLYLMNDPYVNDENSYNDNHSEHESHSEDNDSYYNPEHIFFDDFDEETNGDDLFEGKGLSDNEYYFEDLDNDVDVMKTKIKVGSSLSLICQRKWQIINGKVNLLTRKWLSSKLQTSVRENPKLKLNDIREKAQMKWNTRITKVKAFTTRNRVKNMVDGLFKKQYRRIYDYTHELLRSNMGSTIKMKVESRQVDGDAME</sequence>
<feature type="compositionally biased region" description="Basic and acidic residues" evidence="1">
    <location>
        <begin position="35"/>
        <end position="45"/>
    </location>
</feature>
<gene>
    <name evidence="2" type="ORF">CR513_14827</name>
</gene>
<dbReference type="OrthoDB" id="1389923at2759"/>
<protein>
    <submittedName>
        <fullName evidence="2">Uncharacterized protein</fullName>
    </submittedName>
</protein>
<dbReference type="PANTHER" id="PTHR31973">
    <property type="entry name" value="POLYPROTEIN, PUTATIVE-RELATED"/>
    <property type="match status" value="1"/>
</dbReference>
<dbReference type="PANTHER" id="PTHR31973:SF198">
    <property type="entry name" value="TRANSCRIPTION FACTOR INTERACTOR AND REGULATOR CCHC(ZN) FAMILY"/>
    <property type="match status" value="1"/>
</dbReference>